<evidence type="ECO:0000256" key="7">
    <source>
        <dbReference type="RuleBase" id="RU363032"/>
    </source>
</evidence>
<comment type="similarity">
    <text evidence="7">Belongs to the binding-protein-dependent transport system permease family.</text>
</comment>
<evidence type="ECO:0000259" key="8">
    <source>
        <dbReference type="PROSITE" id="PS50928"/>
    </source>
</evidence>
<dbReference type="InterPro" id="IPR000515">
    <property type="entry name" value="MetI-like"/>
</dbReference>
<accession>W0FT51</accession>
<dbReference type="GO" id="GO:0055085">
    <property type="term" value="P:transmembrane transport"/>
    <property type="evidence" value="ECO:0007669"/>
    <property type="project" value="InterPro"/>
</dbReference>
<feature type="transmembrane region" description="Helical" evidence="7">
    <location>
        <begin position="132"/>
        <end position="153"/>
    </location>
</feature>
<dbReference type="GO" id="GO:0005886">
    <property type="term" value="C:plasma membrane"/>
    <property type="evidence" value="ECO:0007669"/>
    <property type="project" value="UniProtKB-SubCell"/>
</dbReference>
<dbReference type="InterPro" id="IPR050809">
    <property type="entry name" value="UgpAE/MalFG_permease"/>
</dbReference>
<dbReference type="CDD" id="cd06261">
    <property type="entry name" value="TM_PBP2"/>
    <property type="match status" value="1"/>
</dbReference>
<comment type="subcellular location">
    <subcellularLocation>
        <location evidence="1 7">Cell membrane</location>
        <topology evidence="1 7">Multi-pass membrane protein</topology>
    </subcellularLocation>
</comment>
<name>W0FT51_9BACT</name>
<dbReference type="Gene3D" id="1.10.3720.10">
    <property type="entry name" value="MetI-like"/>
    <property type="match status" value="1"/>
</dbReference>
<organism evidence="9">
    <name type="scientific">uncultured bacterium Contig1588_n_1603_cl</name>
    <dbReference type="NCBI Taxonomy" id="1393463"/>
    <lineage>
        <taxon>Bacteria</taxon>
        <taxon>environmental samples</taxon>
    </lineage>
</organism>
<feature type="transmembrane region" description="Helical" evidence="7">
    <location>
        <begin position="100"/>
        <end position="120"/>
    </location>
</feature>
<evidence type="ECO:0000256" key="3">
    <source>
        <dbReference type="ARBA" id="ARBA00022475"/>
    </source>
</evidence>
<dbReference type="PANTHER" id="PTHR43227:SF11">
    <property type="entry name" value="BLL4140 PROTEIN"/>
    <property type="match status" value="1"/>
</dbReference>
<evidence type="ECO:0000256" key="2">
    <source>
        <dbReference type="ARBA" id="ARBA00022448"/>
    </source>
</evidence>
<feature type="transmembrane region" description="Helical" evidence="7">
    <location>
        <begin position="295"/>
        <end position="315"/>
    </location>
</feature>
<reference evidence="9" key="1">
    <citation type="journal article" date="2013" name="PLoS ONE">
        <title>Metagenomic insights into the carbohydrate-active enzymes carried by the microorganisms adhering to solid digesta in the rumen of cows.</title>
        <authorList>
            <person name="Wang L."/>
            <person name="Hatem A."/>
            <person name="Catalyurek U.V."/>
            <person name="Morrison M."/>
            <person name="Yu Z."/>
        </authorList>
    </citation>
    <scope>NUCLEOTIDE SEQUENCE</scope>
</reference>
<protein>
    <submittedName>
        <fullName evidence="9">ABC-type transporter, integral membrane subunit</fullName>
    </submittedName>
</protein>
<keyword evidence="2 7" id="KW-0813">Transport</keyword>
<feature type="transmembrane region" description="Helical" evidence="7">
    <location>
        <begin position="27"/>
        <end position="47"/>
    </location>
</feature>
<dbReference type="AlphaFoldDB" id="W0FT51"/>
<dbReference type="PROSITE" id="PS50928">
    <property type="entry name" value="ABC_TM1"/>
    <property type="match status" value="1"/>
</dbReference>
<evidence type="ECO:0000256" key="1">
    <source>
        <dbReference type="ARBA" id="ARBA00004651"/>
    </source>
</evidence>
<keyword evidence="5 7" id="KW-1133">Transmembrane helix</keyword>
<keyword evidence="3" id="KW-1003">Cell membrane</keyword>
<dbReference type="EMBL" id="KC246875">
    <property type="protein sequence ID" value="AHF26305.1"/>
    <property type="molecule type" value="Genomic_DNA"/>
</dbReference>
<keyword evidence="4 7" id="KW-0812">Transmembrane</keyword>
<feature type="domain" description="ABC transmembrane type-1" evidence="8">
    <location>
        <begin position="92"/>
        <end position="311"/>
    </location>
</feature>
<dbReference type="Pfam" id="PF00528">
    <property type="entry name" value="BPD_transp_1"/>
    <property type="match status" value="1"/>
</dbReference>
<evidence type="ECO:0000313" key="9">
    <source>
        <dbReference type="EMBL" id="AHF26305.1"/>
    </source>
</evidence>
<sequence>MSQVQQPPLSRDIPRHRTNWKTYLRRYWTLYLLLALPIAFFIIFRYFPMAYILMAFKKNNIIQPPWFVDWAKNGGFEWFIKAFKDKLFLRALENTIKLNLLDLICGFPAPILMALVLNELAFKRFKKFTQTVLYLPHFLSWIIISSLALRLLADNDGLVNILNKQITGNKEAVIPFLSDPGWWVGSYIGLGIWKEAGWGTIIYLAALTSISPELYEAAAVDGAGRFRRIWHVTLPGLRPTIVVLLIMRLGYILGSEFDRPLALSNKLVTDVSTVISIYVYQKGINGGGQFSLTTAVGLFQSVVGVLFLFGANFLAKRFGERGIM</sequence>
<evidence type="ECO:0000256" key="5">
    <source>
        <dbReference type="ARBA" id="ARBA00022989"/>
    </source>
</evidence>
<dbReference type="PANTHER" id="PTHR43227">
    <property type="entry name" value="BLL4140 PROTEIN"/>
    <property type="match status" value="1"/>
</dbReference>
<dbReference type="SUPFAM" id="SSF161098">
    <property type="entry name" value="MetI-like"/>
    <property type="match status" value="1"/>
</dbReference>
<evidence type="ECO:0000256" key="4">
    <source>
        <dbReference type="ARBA" id="ARBA00022692"/>
    </source>
</evidence>
<feature type="transmembrane region" description="Helical" evidence="7">
    <location>
        <begin position="196"/>
        <end position="215"/>
    </location>
</feature>
<keyword evidence="6 7" id="KW-0472">Membrane</keyword>
<evidence type="ECO:0000256" key="6">
    <source>
        <dbReference type="ARBA" id="ARBA00023136"/>
    </source>
</evidence>
<dbReference type="InterPro" id="IPR035906">
    <property type="entry name" value="MetI-like_sf"/>
</dbReference>
<feature type="transmembrane region" description="Helical" evidence="7">
    <location>
        <begin position="236"/>
        <end position="254"/>
    </location>
</feature>
<proteinExistence type="inferred from homology"/>